<dbReference type="InterPro" id="IPR000644">
    <property type="entry name" value="CBS_dom"/>
</dbReference>
<dbReference type="InterPro" id="IPR046342">
    <property type="entry name" value="CBS_dom_sf"/>
</dbReference>
<dbReference type="EMBL" id="CP041405">
    <property type="protein sequence ID" value="QDM46619.1"/>
    <property type="molecule type" value="Genomic_DNA"/>
</dbReference>
<dbReference type="AlphaFoldDB" id="A0AAJ1G177"/>
<evidence type="ECO:0000256" key="1">
    <source>
        <dbReference type="ARBA" id="ARBA00023122"/>
    </source>
</evidence>
<dbReference type="Pfam" id="PF00571">
    <property type="entry name" value="CBS"/>
    <property type="match status" value="2"/>
</dbReference>
<keyword evidence="1 2" id="KW-0129">CBS domain</keyword>
<keyword evidence="7" id="KW-1185">Reference proteome</keyword>
<proteinExistence type="predicted"/>
<dbReference type="Proteomes" id="UP001209276">
    <property type="component" value="Unassembled WGS sequence"/>
</dbReference>
<evidence type="ECO:0000313" key="5">
    <source>
        <dbReference type="EMBL" id="QDM46619.1"/>
    </source>
</evidence>
<dbReference type="PROSITE" id="PS51371">
    <property type="entry name" value="CBS"/>
    <property type="match status" value="2"/>
</dbReference>
<reference evidence="4 7" key="2">
    <citation type="submission" date="2022-05" db="EMBL/GenBank/DDBJ databases">
        <title>Genome Sequencing of Bee-Associated Microbes.</title>
        <authorList>
            <person name="Dunlap C."/>
        </authorList>
    </citation>
    <scope>NUCLEOTIDE SEQUENCE [LARGE SCALE GENOMIC DNA]</scope>
    <source>
        <strain evidence="4 7">NRRL B-14613</strain>
    </source>
</reference>
<dbReference type="PANTHER" id="PTHR43080">
    <property type="entry name" value="CBS DOMAIN-CONTAINING PROTEIN CBSX3, MITOCHONDRIAL"/>
    <property type="match status" value="1"/>
</dbReference>
<name>A0AAJ1G177_PANTH</name>
<feature type="domain" description="CBS" evidence="3">
    <location>
        <begin position="72"/>
        <end position="129"/>
    </location>
</feature>
<dbReference type="PANTHER" id="PTHR43080:SF2">
    <property type="entry name" value="CBS DOMAIN-CONTAINING PROTEIN"/>
    <property type="match status" value="1"/>
</dbReference>
<dbReference type="SUPFAM" id="SSF54631">
    <property type="entry name" value="CBS-domain pair"/>
    <property type="match status" value="1"/>
</dbReference>
<dbReference type="Gene3D" id="3.10.580.10">
    <property type="entry name" value="CBS-domain"/>
    <property type="match status" value="1"/>
</dbReference>
<feature type="domain" description="CBS" evidence="3">
    <location>
        <begin position="8"/>
        <end position="64"/>
    </location>
</feature>
<reference evidence="5 6" key="1">
    <citation type="submission" date="2019-07" db="EMBL/GenBank/DDBJ databases">
        <title>Paenibacillus thiaminolyticus NRRL B-4156.</title>
        <authorList>
            <person name="Hehnly C."/>
            <person name="Zhang L."/>
        </authorList>
    </citation>
    <scope>NUCLEOTIDE SEQUENCE [LARGE SCALE GENOMIC DNA]</scope>
    <source>
        <strain evidence="5 6">NRRL B-4156</strain>
    </source>
</reference>
<dbReference type="EMBL" id="JAMDMM010000012">
    <property type="protein sequence ID" value="MCY9606504.1"/>
    <property type="molecule type" value="Genomic_DNA"/>
</dbReference>
<gene>
    <name evidence="5" type="ORF">FLT43_26540</name>
    <name evidence="4" type="ORF">M5W83_04925</name>
</gene>
<protein>
    <submittedName>
        <fullName evidence="5">CBS domain-containing protein</fullName>
    </submittedName>
</protein>
<dbReference type="SMART" id="SM00116">
    <property type="entry name" value="CBS"/>
    <property type="match status" value="2"/>
</dbReference>
<dbReference type="RefSeq" id="WP_087442904.1">
    <property type="nucleotide sequence ID" value="NZ_CABMNB010000029.1"/>
</dbReference>
<dbReference type="GeneID" id="76999523"/>
<sequence>MPNIQNIMTDSVVTCTAQDNIYEAAVKMKQHDTGFIPIVDGERLIGVVTDRDLVIRAMAEKHPGSTSIRDVMTEEVISVGPEATIDETAELMADHQVRRLPVVQDGKLVGIVSLGDLAVHVHFADEAGEALSEISEQSPYTH</sequence>
<accession>A0AAJ1G177</accession>
<evidence type="ECO:0000256" key="2">
    <source>
        <dbReference type="PROSITE-ProRule" id="PRU00703"/>
    </source>
</evidence>
<dbReference type="InterPro" id="IPR051257">
    <property type="entry name" value="Diverse_CBS-Domain"/>
</dbReference>
<organism evidence="5 6">
    <name type="scientific">Paenibacillus thiaminolyticus</name>
    <name type="common">Bacillus thiaminolyticus</name>
    <dbReference type="NCBI Taxonomy" id="49283"/>
    <lineage>
        <taxon>Bacteria</taxon>
        <taxon>Bacillati</taxon>
        <taxon>Bacillota</taxon>
        <taxon>Bacilli</taxon>
        <taxon>Bacillales</taxon>
        <taxon>Paenibacillaceae</taxon>
        <taxon>Paenibacillus</taxon>
    </lineage>
</organism>
<dbReference type="Proteomes" id="UP000315377">
    <property type="component" value="Chromosome"/>
</dbReference>
<evidence type="ECO:0000313" key="4">
    <source>
        <dbReference type="EMBL" id="MCY9606504.1"/>
    </source>
</evidence>
<evidence type="ECO:0000313" key="7">
    <source>
        <dbReference type="Proteomes" id="UP001209276"/>
    </source>
</evidence>
<evidence type="ECO:0000259" key="3">
    <source>
        <dbReference type="PROSITE" id="PS51371"/>
    </source>
</evidence>
<dbReference type="CDD" id="cd04622">
    <property type="entry name" value="CBS_pair_HRP1_like"/>
    <property type="match status" value="1"/>
</dbReference>
<evidence type="ECO:0000313" key="6">
    <source>
        <dbReference type="Proteomes" id="UP000315377"/>
    </source>
</evidence>